<dbReference type="OrthoDB" id="9968253at2"/>
<evidence type="ECO:0000256" key="1">
    <source>
        <dbReference type="SAM" id="SignalP"/>
    </source>
</evidence>
<reference evidence="2 3" key="1">
    <citation type="submission" date="2018-02" db="EMBL/GenBank/DDBJ databases">
        <authorList>
            <person name="Cohen D.B."/>
            <person name="Kent A.D."/>
        </authorList>
    </citation>
    <scope>NUCLEOTIDE SEQUENCE [LARGE SCALE GENOMIC DNA]</scope>
    <source>
        <strain evidence="2 3">ULC007</strain>
    </source>
</reference>
<dbReference type="Proteomes" id="UP000238634">
    <property type="component" value="Unassembled WGS sequence"/>
</dbReference>
<gene>
    <name evidence="2" type="ORF">C7B65_07315</name>
</gene>
<dbReference type="STRING" id="1920490.GCA_001895925_02747"/>
<feature type="chain" id="PRO_5015500705" evidence="1">
    <location>
        <begin position="32"/>
        <end position="124"/>
    </location>
</feature>
<evidence type="ECO:0000313" key="2">
    <source>
        <dbReference type="EMBL" id="PSB20696.1"/>
    </source>
</evidence>
<reference evidence="2 3" key="2">
    <citation type="submission" date="2018-03" db="EMBL/GenBank/DDBJ databases">
        <title>The ancient ancestry and fast evolution of plastids.</title>
        <authorList>
            <person name="Moore K.R."/>
            <person name="Magnabosco C."/>
            <person name="Momper L."/>
            <person name="Gold D.A."/>
            <person name="Bosak T."/>
            <person name="Fournier G.P."/>
        </authorList>
    </citation>
    <scope>NUCLEOTIDE SEQUENCE [LARGE SCALE GENOMIC DNA]</scope>
    <source>
        <strain evidence="2 3">ULC007</strain>
    </source>
</reference>
<name>A0A2T1DJP5_9CYAN</name>
<sequence length="124" mass="13383">MNKSFKAIATAGVTLSLMGVFFLSTAKTAQAAYLYWGSTAVKTASTKTCFDFAYDTMRNLNFQNIRRSQNEVAGSSGGSYAAITCFATTPRATAIVMVVGDNGNETARVRDDLRNKIAGIIRFD</sequence>
<dbReference type="AlphaFoldDB" id="A0A2T1DJP5"/>
<protein>
    <submittedName>
        <fullName evidence="2">Uncharacterized protein</fullName>
    </submittedName>
</protein>
<organism evidence="2 3">
    <name type="scientific">Phormidesmis priestleyi ULC007</name>
    <dbReference type="NCBI Taxonomy" id="1920490"/>
    <lineage>
        <taxon>Bacteria</taxon>
        <taxon>Bacillati</taxon>
        <taxon>Cyanobacteriota</taxon>
        <taxon>Cyanophyceae</taxon>
        <taxon>Leptolyngbyales</taxon>
        <taxon>Leptolyngbyaceae</taxon>
        <taxon>Phormidesmis</taxon>
    </lineage>
</organism>
<accession>A0A2T1DJP5</accession>
<dbReference type="EMBL" id="PVWG01000005">
    <property type="protein sequence ID" value="PSB20696.1"/>
    <property type="molecule type" value="Genomic_DNA"/>
</dbReference>
<dbReference type="RefSeq" id="WP_073070164.1">
    <property type="nucleotide sequence ID" value="NZ_MPPI01000005.1"/>
</dbReference>
<evidence type="ECO:0000313" key="3">
    <source>
        <dbReference type="Proteomes" id="UP000238634"/>
    </source>
</evidence>
<keyword evidence="3" id="KW-1185">Reference proteome</keyword>
<feature type="signal peptide" evidence="1">
    <location>
        <begin position="1"/>
        <end position="31"/>
    </location>
</feature>
<comment type="caution">
    <text evidence="2">The sequence shown here is derived from an EMBL/GenBank/DDBJ whole genome shotgun (WGS) entry which is preliminary data.</text>
</comment>
<proteinExistence type="predicted"/>
<keyword evidence="1" id="KW-0732">Signal</keyword>